<feature type="transmembrane region" description="Helical" evidence="1">
    <location>
        <begin position="155"/>
        <end position="171"/>
    </location>
</feature>
<feature type="transmembrane region" description="Helical" evidence="1">
    <location>
        <begin position="126"/>
        <end position="149"/>
    </location>
</feature>
<proteinExistence type="predicted"/>
<reference evidence="2" key="2">
    <citation type="submission" date="2022-10" db="EMBL/GenBank/DDBJ databases">
        <authorList>
            <person name="Kostovova I."/>
            <person name="Moravkova M."/>
            <person name="Pechar R."/>
        </authorList>
    </citation>
    <scope>NUCLEOTIDE SEQUENCE</scope>
    <source>
        <strain evidence="2">M490A</strain>
    </source>
</reference>
<evidence type="ECO:0000313" key="2">
    <source>
        <dbReference type="EMBL" id="MDB6257472.1"/>
    </source>
</evidence>
<gene>
    <name evidence="2" type="ORF">ODU72_02075</name>
</gene>
<keyword evidence="1" id="KW-0472">Membrane</keyword>
<comment type="caution">
    <text evidence="2">The sequence shown here is derived from an EMBL/GenBank/DDBJ whole genome shotgun (WGS) entry which is preliminary data.</text>
</comment>
<keyword evidence="1" id="KW-1133">Transmembrane helix</keyword>
<dbReference type="EMBL" id="JAOTGY010000003">
    <property type="protein sequence ID" value="MDB6257472.1"/>
    <property type="molecule type" value="Genomic_DNA"/>
</dbReference>
<dbReference type="AlphaFoldDB" id="A0A9X4AA27"/>
<feature type="transmembrane region" description="Helical" evidence="1">
    <location>
        <begin position="41"/>
        <end position="59"/>
    </location>
</feature>
<evidence type="ECO:0000313" key="3">
    <source>
        <dbReference type="Proteomes" id="UP001141981"/>
    </source>
</evidence>
<name>A0A9X4AA27_LACAM</name>
<feature type="transmembrane region" description="Helical" evidence="1">
    <location>
        <begin position="95"/>
        <end position="114"/>
    </location>
</feature>
<dbReference type="InterPro" id="IPR010640">
    <property type="entry name" value="Low_temperature_requirement_A"/>
</dbReference>
<dbReference type="RefSeq" id="WP_271862958.1">
    <property type="nucleotide sequence ID" value="NZ_JAOTGX010000002.1"/>
</dbReference>
<dbReference type="Proteomes" id="UP001141981">
    <property type="component" value="Unassembled WGS sequence"/>
</dbReference>
<feature type="transmembrane region" description="Helical" evidence="1">
    <location>
        <begin position="12"/>
        <end position="29"/>
    </location>
</feature>
<dbReference type="Pfam" id="PF06772">
    <property type="entry name" value="LtrA"/>
    <property type="match status" value="1"/>
</dbReference>
<protein>
    <submittedName>
        <fullName evidence="2">Low temperature requirement protein A</fullName>
    </submittedName>
</protein>
<feature type="transmembrane region" description="Helical" evidence="1">
    <location>
        <begin position="71"/>
        <end position="89"/>
    </location>
</feature>
<organism evidence="2 3">
    <name type="scientific">Lactobacillus amylovorus</name>
    <dbReference type="NCBI Taxonomy" id="1604"/>
    <lineage>
        <taxon>Bacteria</taxon>
        <taxon>Bacillati</taxon>
        <taxon>Bacillota</taxon>
        <taxon>Bacilli</taxon>
        <taxon>Lactobacillales</taxon>
        <taxon>Lactobacillaceae</taxon>
        <taxon>Lactobacillus</taxon>
    </lineage>
</organism>
<accession>A0A9X4AA27</accession>
<reference evidence="2" key="1">
    <citation type="journal article" date="2022" name="Microorganisms">
        <title>Antibiotic Susceptibility, Resistance Gene Determinants and Corresponding Genomic Regions in Lactobacillus amylovorus Isolates Derived from Wild Boars and Domestic Pigs.</title>
        <authorList>
            <person name="Moravkova M."/>
            <person name="Kostovova I."/>
            <person name="Kavanova K."/>
            <person name="Pechar R."/>
            <person name="Stanek S."/>
            <person name="Brychta A."/>
            <person name="Zeman M."/>
            <person name="Kubasova T."/>
        </authorList>
    </citation>
    <scope>NUCLEOTIDE SEQUENCE</scope>
    <source>
        <strain evidence="2">M490A</strain>
    </source>
</reference>
<evidence type="ECO:0000256" key="1">
    <source>
        <dbReference type="SAM" id="Phobius"/>
    </source>
</evidence>
<keyword evidence="1" id="KW-0812">Transmembrane</keyword>
<sequence>MYFNRYSQNRYFDITGLLFNMFVMVYLANNINTEWWITFQYFNLAMVAMLVDLIMQYWIGTPKDEESDKKPFILILAIELLLAIVGLLVGYQIGIYIVIVGYICGFLLPLLMYDKFQAGQVNFPHLVERVGLIVIIAFGEAIVNLASYFNSETPITYAVLLFVSLCSMFAAM</sequence>